<accession>A0A0D3K1K2</accession>
<name>A0A0D3K1K2_EMIH1</name>
<keyword evidence="1" id="KW-0472">Membrane</keyword>
<evidence type="ECO:0000313" key="4">
    <source>
        <dbReference type="Proteomes" id="UP000013827"/>
    </source>
</evidence>
<dbReference type="HOGENOM" id="CLU_271533_0_0_1"/>
<dbReference type="PaxDb" id="2903-EOD29637"/>
<feature type="transmembrane region" description="Helical" evidence="1">
    <location>
        <begin position="713"/>
        <end position="738"/>
    </location>
</feature>
<feature type="transmembrane region" description="Helical" evidence="1">
    <location>
        <begin position="405"/>
        <end position="429"/>
    </location>
</feature>
<reference evidence="4" key="1">
    <citation type="journal article" date="2013" name="Nature">
        <title>Pan genome of the phytoplankton Emiliania underpins its global distribution.</title>
        <authorList>
            <person name="Read B.A."/>
            <person name="Kegel J."/>
            <person name="Klute M.J."/>
            <person name="Kuo A."/>
            <person name="Lefebvre S.C."/>
            <person name="Maumus F."/>
            <person name="Mayer C."/>
            <person name="Miller J."/>
            <person name="Monier A."/>
            <person name="Salamov A."/>
            <person name="Young J."/>
            <person name="Aguilar M."/>
            <person name="Claverie J.M."/>
            <person name="Frickenhaus S."/>
            <person name="Gonzalez K."/>
            <person name="Herman E.K."/>
            <person name="Lin Y.C."/>
            <person name="Napier J."/>
            <person name="Ogata H."/>
            <person name="Sarno A.F."/>
            <person name="Shmutz J."/>
            <person name="Schroeder D."/>
            <person name="de Vargas C."/>
            <person name="Verret F."/>
            <person name="von Dassow P."/>
            <person name="Valentin K."/>
            <person name="Van de Peer Y."/>
            <person name="Wheeler G."/>
            <person name="Dacks J.B."/>
            <person name="Delwiche C.F."/>
            <person name="Dyhrman S.T."/>
            <person name="Glockner G."/>
            <person name="John U."/>
            <person name="Richards T."/>
            <person name="Worden A.Z."/>
            <person name="Zhang X."/>
            <person name="Grigoriev I.V."/>
            <person name="Allen A.E."/>
            <person name="Bidle K."/>
            <person name="Borodovsky M."/>
            <person name="Bowler C."/>
            <person name="Brownlee C."/>
            <person name="Cock J.M."/>
            <person name="Elias M."/>
            <person name="Gladyshev V.N."/>
            <person name="Groth M."/>
            <person name="Guda C."/>
            <person name="Hadaegh A."/>
            <person name="Iglesias-Rodriguez M.D."/>
            <person name="Jenkins J."/>
            <person name="Jones B.M."/>
            <person name="Lawson T."/>
            <person name="Leese F."/>
            <person name="Lindquist E."/>
            <person name="Lobanov A."/>
            <person name="Lomsadze A."/>
            <person name="Malik S.B."/>
            <person name="Marsh M.E."/>
            <person name="Mackinder L."/>
            <person name="Mock T."/>
            <person name="Mueller-Roeber B."/>
            <person name="Pagarete A."/>
            <person name="Parker M."/>
            <person name="Probert I."/>
            <person name="Quesneville H."/>
            <person name="Raines C."/>
            <person name="Rensing S.A."/>
            <person name="Riano-Pachon D.M."/>
            <person name="Richier S."/>
            <person name="Rokitta S."/>
            <person name="Shiraiwa Y."/>
            <person name="Soanes D.M."/>
            <person name="van der Giezen M."/>
            <person name="Wahlund T.M."/>
            <person name="Williams B."/>
            <person name="Wilson W."/>
            <person name="Wolfe G."/>
            <person name="Wurch L.L."/>
        </authorList>
    </citation>
    <scope>NUCLEOTIDE SEQUENCE</scope>
</reference>
<evidence type="ECO:0000313" key="3">
    <source>
        <dbReference type="EnsemblProtists" id="EOD29637"/>
    </source>
</evidence>
<keyword evidence="1" id="KW-1133">Transmembrane helix</keyword>
<feature type="transmembrane region" description="Helical" evidence="1">
    <location>
        <begin position="977"/>
        <end position="993"/>
    </location>
</feature>
<evidence type="ECO:0000256" key="1">
    <source>
        <dbReference type="SAM" id="Phobius"/>
    </source>
</evidence>
<dbReference type="AlphaFoldDB" id="A0A0D3K1K2"/>
<dbReference type="EnsemblProtists" id="EOD29637">
    <property type="protein sequence ID" value="EOD29637"/>
    <property type="gene ID" value="EMIHUDRAFT_233722"/>
</dbReference>
<dbReference type="eggNOG" id="ENOG502T2MI">
    <property type="taxonomic scope" value="Eukaryota"/>
</dbReference>
<dbReference type="Proteomes" id="UP000013827">
    <property type="component" value="Unassembled WGS sequence"/>
</dbReference>
<protein>
    <recommendedName>
        <fullName evidence="2">TIR domain-containing protein</fullName>
    </recommendedName>
</protein>
<keyword evidence="1" id="KW-0812">Transmembrane</keyword>
<dbReference type="InterPro" id="IPR000157">
    <property type="entry name" value="TIR_dom"/>
</dbReference>
<reference evidence="3" key="2">
    <citation type="submission" date="2024-10" db="UniProtKB">
        <authorList>
            <consortium name="EnsemblProtists"/>
        </authorList>
    </citation>
    <scope>IDENTIFICATION</scope>
</reference>
<feature type="transmembrane region" description="Helical" evidence="1">
    <location>
        <begin position="147"/>
        <end position="168"/>
    </location>
</feature>
<feature type="transmembrane region" description="Helical" evidence="1">
    <location>
        <begin position="689"/>
        <end position="707"/>
    </location>
</feature>
<dbReference type="RefSeq" id="XP_005782066.1">
    <property type="nucleotide sequence ID" value="XM_005782009.1"/>
</dbReference>
<evidence type="ECO:0000259" key="2">
    <source>
        <dbReference type="PROSITE" id="PS50104"/>
    </source>
</evidence>
<proteinExistence type="predicted"/>
<feature type="transmembrane region" description="Helical" evidence="1">
    <location>
        <begin position="441"/>
        <end position="462"/>
    </location>
</feature>
<dbReference type="Gene3D" id="3.40.50.10140">
    <property type="entry name" value="Toll/interleukin-1 receptor homology (TIR) domain"/>
    <property type="match status" value="2"/>
</dbReference>
<feature type="transmembrane region" description="Helical" evidence="1">
    <location>
        <begin position="106"/>
        <end position="127"/>
    </location>
</feature>
<dbReference type="Pfam" id="PF13676">
    <property type="entry name" value="TIR_2"/>
    <property type="match status" value="2"/>
</dbReference>
<dbReference type="SUPFAM" id="SSF52200">
    <property type="entry name" value="Toll/Interleukin receptor TIR domain"/>
    <property type="match status" value="2"/>
</dbReference>
<dbReference type="GeneID" id="17274912"/>
<dbReference type="PROSITE" id="PS50104">
    <property type="entry name" value="TIR"/>
    <property type="match status" value="1"/>
</dbReference>
<sequence length="1194" mass="128635">MPRRTGDATVLELDSVADTAGGSWHMPLALAEALAAAEATVAQFGHGEVPEPCGWRRDRRRTWHIWRFFGCGTLIDLGQVPCRLRRRVVYSLGMPRAVLENVRAQVLLCVLIGASIGYPLIIAYVSAARNSHPITPPILWSRWYHPLPLNACVGFLTLCLGSLQLGMLQDGTPMRVGRLGALSTVAPVQGFHVMVSYGSEATACARSLASVLSASSLFVWLDTYRLENGFTAAHAAHAAARDAAFLVLLLTPQYLSCPRRCVELLAALRRPPQHTLVWLDASADWSGCAQAPESGADFAARLQEWLAAQGFRVVTTSLATLLRSLDAALMSREDYHAEWWRRQRLSPSMHTRAPLGKDVVALPSVGRGRLLGGRVSLWGRLLVPAGAVSSGLDALSADGSRCDRLFAVPFQFLLGLAGAVGIAAVFLRSVEYTWQDETVDVLSFGILLATCVLGWRLSLLACTTADARLAHSPALLPLLLASSEMELSRTRLCFITSRATAEPLRRFLETLGISSDVAPIDALAELEPRTLHIFLLESRTEAEMYVAKFAGRHVERQMLVAGGEARPLVTSYSAIELDKSFARRFFEAVSGKIVRLGRSGCDGAEGVSEADAPAAEAELLEASRGALPSPVPVQVHWHKAHEAGGMGGVVGGGEAIAVANTTAKVGRGKVVCLGLPWPAYTTLGCSTRLAGAFWVFLLVLILAEAVLDDLPLSLYILTLPCYLTTMLGCLLLGAFAFIRPPTRFGRLLALAALRQPEAYHVFVSYGGREAADRASAIAYTLNSGGVNVWLDVQRLENGCSVLHAAHAAARDAAFLVLLLTPQYLSCPRRCVELLAALRRPPQHTLVWLDASADWSGCAQAPESGADFAARLQEWLAAQGFRVVTTSLATLLRSLDAALMSREDYHAEWWRRQRVHEQLQLHSNLASYFTRDLYGRAEKRVSLRGALYVPKRAISSGLHVLSADGSTCRPVFNVPTKMLLAAGYVTLAAAVAVIDVARLGWLPLIGWSFLLPLSASLAASLRDADARLYHSQALLPTLLISAELSVDQRHGAPQRHTLHTAPARSVQVIFAASSCSPLAPLRAFLHGLGISSSTTALDGVPEDLPQSTLHIFFVQTASDAEAYLGRFAGRQCERQMLTAAASAAPLLSAFACVPLDGEFARNFFEAFAAKLAKLAHMQRGSQAAADGDGAASLRV</sequence>
<organism evidence="3 4">
    <name type="scientific">Emiliania huxleyi (strain CCMP1516)</name>
    <dbReference type="NCBI Taxonomy" id="280463"/>
    <lineage>
        <taxon>Eukaryota</taxon>
        <taxon>Haptista</taxon>
        <taxon>Haptophyta</taxon>
        <taxon>Prymnesiophyceae</taxon>
        <taxon>Isochrysidales</taxon>
        <taxon>Noelaerhabdaceae</taxon>
        <taxon>Emiliania</taxon>
    </lineage>
</organism>
<dbReference type="KEGG" id="ehx:EMIHUDRAFT_233722"/>
<feature type="domain" description="TIR" evidence="2">
    <location>
        <begin position="757"/>
        <end position="875"/>
    </location>
</feature>
<dbReference type="GO" id="GO:0007165">
    <property type="term" value="P:signal transduction"/>
    <property type="evidence" value="ECO:0007669"/>
    <property type="project" value="InterPro"/>
</dbReference>
<dbReference type="InterPro" id="IPR035897">
    <property type="entry name" value="Toll_tir_struct_dom_sf"/>
</dbReference>
<keyword evidence="4" id="KW-1185">Reference proteome</keyword>